<comment type="similarity">
    <text evidence="1">Belongs to the calycin superfamily. Fatty-acid binding protein (FABP) family.</text>
</comment>
<reference evidence="2 3" key="1">
    <citation type="journal article" date="2013" name="Nature">
        <title>The zebrafish reference genome sequence and its relationship to the human genome.</title>
        <authorList>
            <consortium name="Genome Reference Consortium Zebrafish"/>
            <person name="Howe K."/>
            <person name="Clark M.D."/>
            <person name="Torroja C.F."/>
            <person name="Torrance J."/>
            <person name="Berthelot C."/>
            <person name="Muffato M."/>
            <person name="Collins J.E."/>
            <person name="Humphray S."/>
            <person name="McLaren K."/>
            <person name="Matthews L."/>
            <person name="McLaren S."/>
            <person name="Sealy I."/>
            <person name="Caccamo M."/>
            <person name="Churcher C."/>
            <person name="Scott C."/>
            <person name="Barrett J.C."/>
            <person name="Koch R."/>
            <person name="Rauch G.J."/>
            <person name="White S."/>
            <person name="Chow W."/>
            <person name="Kilian B."/>
            <person name="Quintais L.T."/>
            <person name="Guerra-Assuncao J.A."/>
            <person name="Zhou Y."/>
            <person name="Gu Y."/>
            <person name="Yen J."/>
            <person name="Vogel J.H."/>
            <person name="Eyre T."/>
            <person name="Redmond S."/>
            <person name="Banerjee R."/>
            <person name="Chi J."/>
            <person name="Fu B."/>
            <person name="Langley E."/>
            <person name="Maguire S.F."/>
            <person name="Laird G.K."/>
            <person name="Lloyd D."/>
            <person name="Kenyon E."/>
            <person name="Donaldson S."/>
            <person name="Sehra H."/>
            <person name="Almeida-King J."/>
            <person name="Loveland J."/>
            <person name="Trevanion S."/>
            <person name="Jones M."/>
            <person name="Quail M."/>
            <person name="Willey D."/>
            <person name="Hunt A."/>
            <person name="Burton J."/>
            <person name="Sims S."/>
            <person name="McLay K."/>
            <person name="Plumb B."/>
            <person name="Davis J."/>
            <person name="Clee C."/>
            <person name="Oliver K."/>
            <person name="Clark R."/>
            <person name="Riddle C."/>
            <person name="Elliot D."/>
            <person name="Eliott D."/>
            <person name="Threadgold G."/>
            <person name="Harden G."/>
            <person name="Ware D."/>
            <person name="Begum S."/>
            <person name="Mortimore B."/>
            <person name="Mortimer B."/>
            <person name="Kerry G."/>
            <person name="Heath P."/>
            <person name="Phillimore B."/>
            <person name="Tracey A."/>
            <person name="Corby N."/>
            <person name="Dunn M."/>
            <person name="Johnson C."/>
            <person name="Wood J."/>
            <person name="Clark S."/>
            <person name="Pelan S."/>
            <person name="Griffiths G."/>
            <person name="Smith M."/>
            <person name="Glithero R."/>
            <person name="Howden P."/>
            <person name="Barker N."/>
            <person name="Lloyd C."/>
            <person name="Stevens C."/>
            <person name="Harley J."/>
            <person name="Holt K."/>
            <person name="Panagiotidis G."/>
            <person name="Lovell J."/>
            <person name="Beasley H."/>
            <person name="Henderson C."/>
            <person name="Gordon D."/>
            <person name="Auger K."/>
            <person name="Wright D."/>
            <person name="Collins J."/>
            <person name="Raisen C."/>
            <person name="Dyer L."/>
            <person name="Leung K."/>
            <person name="Robertson L."/>
            <person name="Ambridge K."/>
            <person name="Leongamornlert D."/>
            <person name="McGuire S."/>
            <person name="Gilderthorp R."/>
            <person name="Griffiths C."/>
            <person name="Manthravadi D."/>
            <person name="Nichol S."/>
            <person name="Barker G."/>
            <person name="Whitehead S."/>
            <person name="Kay M."/>
            <person name="Brown J."/>
            <person name="Murnane C."/>
            <person name="Gray E."/>
            <person name="Humphries M."/>
            <person name="Sycamore N."/>
            <person name="Barker D."/>
            <person name="Saunders D."/>
            <person name="Wallis J."/>
            <person name="Babbage A."/>
            <person name="Hammond S."/>
            <person name="Mashreghi-Mohammadi M."/>
            <person name="Barr L."/>
            <person name="Martin S."/>
            <person name="Wray P."/>
            <person name="Ellington A."/>
            <person name="Matthews N."/>
            <person name="Ellwood M."/>
            <person name="Woodmansey R."/>
            <person name="Clark G."/>
            <person name="Cooper J."/>
            <person name="Cooper J."/>
            <person name="Tromans A."/>
            <person name="Grafham D."/>
            <person name="Skuce C."/>
            <person name="Pandian R."/>
            <person name="Andrews R."/>
            <person name="Harrison E."/>
            <person name="Kimberley A."/>
            <person name="Garnett J."/>
            <person name="Fosker N."/>
            <person name="Hall R."/>
            <person name="Garner P."/>
            <person name="Kelly D."/>
            <person name="Bird C."/>
            <person name="Palmer S."/>
            <person name="Gehring I."/>
            <person name="Berger A."/>
            <person name="Dooley C.M."/>
            <person name="Ersan-Urun Z."/>
            <person name="Eser C."/>
            <person name="Geiger H."/>
            <person name="Geisler M."/>
            <person name="Karotki L."/>
            <person name="Kirn A."/>
            <person name="Konantz J."/>
            <person name="Konantz M."/>
            <person name="Oberlander M."/>
            <person name="Rudolph-Geiger S."/>
            <person name="Teucke M."/>
            <person name="Lanz C."/>
            <person name="Raddatz G."/>
            <person name="Osoegawa K."/>
            <person name="Zhu B."/>
            <person name="Rapp A."/>
            <person name="Widaa S."/>
            <person name="Langford C."/>
            <person name="Yang F."/>
            <person name="Schuster S.C."/>
            <person name="Carter N.P."/>
            <person name="Harrow J."/>
            <person name="Ning Z."/>
            <person name="Herrero J."/>
            <person name="Searle S.M."/>
            <person name="Enright A."/>
            <person name="Geisler R."/>
            <person name="Plasterk R.H."/>
            <person name="Lee C."/>
            <person name="Westerfield M."/>
            <person name="de Jong P.J."/>
            <person name="Zon L.I."/>
            <person name="Postlethwait J.H."/>
            <person name="Nusslein-Volhard C."/>
            <person name="Hubbard T.J."/>
            <person name="Roest Crollius H."/>
            <person name="Rogers J."/>
            <person name="Stemple D.L."/>
        </authorList>
    </citation>
    <scope>NUCLEOTIDE SEQUENCE [LARGE SCALE GENOMIC DNA]</scope>
    <source>
        <strain evidence="2">Tuebingen</strain>
    </source>
</reference>
<dbReference type="InterPro" id="IPR031259">
    <property type="entry name" value="ILBP"/>
</dbReference>
<dbReference type="PRINTS" id="PR00178">
    <property type="entry name" value="FATTYACIDBP"/>
</dbReference>
<evidence type="ECO:0000313" key="4">
    <source>
        <dbReference type="RefSeq" id="XP_002663094.2"/>
    </source>
</evidence>
<dbReference type="RefSeq" id="XP_002663094.2">
    <property type="nucleotide sequence ID" value="XM_002663048.7"/>
</dbReference>
<dbReference type="ZFIN" id="ZDB-GENE-100318-6">
    <property type="gene designation" value="fabp1b.2"/>
</dbReference>
<evidence type="ECO:0000256" key="1">
    <source>
        <dbReference type="ARBA" id="ARBA00008390"/>
    </source>
</evidence>
<keyword evidence="3" id="KW-1185">Reference proteome</keyword>
<reference evidence="4" key="3">
    <citation type="submission" date="2025-04" db="UniProtKB">
        <authorList>
            <consortium name="RefSeq"/>
        </authorList>
    </citation>
    <scope>IDENTIFICATION</scope>
    <source>
        <strain evidence="4">Tuebingen</strain>
    </source>
</reference>
<dbReference type="GO" id="GO:0005634">
    <property type="term" value="C:nucleus"/>
    <property type="evidence" value="ECO:0000318"/>
    <property type="project" value="GO_Central"/>
</dbReference>
<evidence type="ECO:0000313" key="3">
    <source>
        <dbReference type="Proteomes" id="UP000000437"/>
    </source>
</evidence>
<evidence type="ECO:0000313" key="5">
    <source>
        <dbReference type="ZFIN" id="ZDB-GENE-100318-6"/>
    </source>
</evidence>
<protein>
    <submittedName>
        <fullName evidence="4">Fatty acid binding protein 1-B.1</fullName>
    </submittedName>
    <submittedName>
        <fullName evidence="2">Fatty acid-binding protein 1b, liver, tandem duplicate 2</fullName>
    </submittedName>
</protein>
<dbReference type="GO" id="GO:0005829">
    <property type="term" value="C:cytosol"/>
    <property type="evidence" value="ECO:0000318"/>
    <property type="project" value="GO_Central"/>
</dbReference>
<dbReference type="Pfam" id="PF14651">
    <property type="entry name" value="Lipocalin_7"/>
    <property type="match status" value="1"/>
</dbReference>
<dbReference type="OMA" id="ENGNDYC"/>
<accession>A0A0R4IRM6</accession>
<dbReference type="OrthoDB" id="412780at2759"/>
<dbReference type="GeneID" id="100330224"/>
<dbReference type="GO" id="GO:0033993">
    <property type="term" value="P:response to lipid"/>
    <property type="evidence" value="ECO:0000314"/>
    <property type="project" value="ZFIN"/>
</dbReference>
<dbReference type="EMBL" id="CU683892">
    <property type="status" value="NOT_ANNOTATED_CDS"/>
    <property type="molecule type" value="Genomic_DNA"/>
</dbReference>
<dbReference type="PANTHER" id="PTHR11955">
    <property type="entry name" value="FATTY ACID BINDING PROTEIN"/>
    <property type="match status" value="1"/>
</dbReference>
<name>A0A0R4IRM6_DANRE</name>
<evidence type="ECO:0000313" key="2">
    <source>
        <dbReference type="Ensembl" id="ENSDARP00000137723"/>
    </source>
</evidence>
<reference evidence="2" key="2">
    <citation type="submission" date="2015-11" db="UniProtKB">
        <authorList>
            <consortium name="Ensembl"/>
        </authorList>
    </citation>
    <scope>IDENTIFICATION</scope>
    <source>
        <strain evidence="2">Tuebingen</strain>
    </source>
</reference>
<dbReference type="Ensembl" id="ENSDART00000172414.2">
    <property type="protein sequence ID" value="ENSDARP00000137723.1"/>
    <property type="gene ID" value="ENSDARG00000103398.2"/>
</dbReference>
<dbReference type="GO" id="GO:0005504">
    <property type="term" value="F:fatty acid binding"/>
    <property type="evidence" value="ECO:0000318"/>
    <property type="project" value="GO_Central"/>
</dbReference>
<dbReference type="Gene3D" id="2.40.128.20">
    <property type="match status" value="1"/>
</dbReference>
<dbReference type="AGR" id="ZFIN:ZDB-GENE-100318-6"/>
<organism evidence="2">
    <name type="scientific">Danio rerio</name>
    <name type="common">Zebrafish</name>
    <name type="synonym">Brachydanio rerio</name>
    <dbReference type="NCBI Taxonomy" id="7955"/>
    <lineage>
        <taxon>Eukaryota</taxon>
        <taxon>Metazoa</taxon>
        <taxon>Chordata</taxon>
        <taxon>Craniata</taxon>
        <taxon>Vertebrata</taxon>
        <taxon>Euteleostomi</taxon>
        <taxon>Actinopterygii</taxon>
        <taxon>Neopterygii</taxon>
        <taxon>Teleostei</taxon>
        <taxon>Ostariophysi</taxon>
        <taxon>Cypriniformes</taxon>
        <taxon>Danionidae</taxon>
        <taxon>Danioninae</taxon>
        <taxon>Danio</taxon>
    </lineage>
</organism>
<dbReference type="InterPro" id="IPR000463">
    <property type="entry name" value="Fatty_acid-bd"/>
</dbReference>
<dbReference type="Proteomes" id="UP000000437">
    <property type="component" value="Chromosome 8"/>
</dbReference>
<dbReference type="KEGG" id="dre:100330224"/>
<dbReference type="GO" id="GO:0015908">
    <property type="term" value="P:fatty acid transport"/>
    <property type="evidence" value="ECO:0000318"/>
    <property type="project" value="GO_Central"/>
</dbReference>
<dbReference type="CTD" id="100330224"/>
<dbReference type="InterPro" id="IPR012674">
    <property type="entry name" value="Calycin"/>
</dbReference>
<dbReference type="STRING" id="7955.ENSDARP00000137723"/>
<sequence length="128" mass="14392">MPFSGKFELEKYEGWEEFMTAIGHQELLKKANDGKTQFEIQENGNDYCLTTRSGGKVLNNSFTIGQDTEIQMLSGDKVKTVVHKDGQKLKAALGNITLTWELLDENTLLITLSTADNVAYKRFSKRVA</sequence>
<gene>
    <name evidence="2 4 5" type="primary">fabp1b.2</name>
</gene>
<accession>A0A8M1RKB8</accession>
<dbReference type="AlphaFoldDB" id="A0A0R4IRM6"/>
<dbReference type="SMR" id="A0A0R4IRM6"/>
<proteinExistence type="inferred from homology"/>
<dbReference type="GeneTree" id="ENSGT00940000155135"/>
<dbReference type="Bgee" id="ENSDARG00000103398">
    <property type="expression patterns" value="Expressed in zone of skin and 13 other cell types or tissues"/>
</dbReference>
<dbReference type="SUPFAM" id="SSF50814">
    <property type="entry name" value="Lipocalins"/>
    <property type="match status" value="1"/>
</dbReference>